<evidence type="ECO:0000313" key="9">
    <source>
        <dbReference type="EMBL" id="PHK96459.1"/>
    </source>
</evidence>
<dbReference type="GO" id="GO:0000155">
    <property type="term" value="F:phosphorelay sensor kinase activity"/>
    <property type="evidence" value="ECO:0007669"/>
    <property type="project" value="InterPro"/>
</dbReference>
<dbReference type="Pfam" id="PF05227">
    <property type="entry name" value="CHASE3"/>
    <property type="match status" value="1"/>
</dbReference>
<dbReference type="Gene3D" id="1.10.287.130">
    <property type="match status" value="1"/>
</dbReference>
<feature type="modified residue" description="4-aspartylphosphate" evidence="4">
    <location>
        <position position="645"/>
    </location>
</feature>
<dbReference type="Gene3D" id="3.40.50.2300">
    <property type="match status" value="2"/>
</dbReference>
<evidence type="ECO:0000256" key="2">
    <source>
        <dbReference type="ARBA" id="ARBA00012438"/>
    </source>
</evidence>
<dbReference type="CDD" id="cd00082">
    <property type="entry name" value="HisKA"/>
    <property type="match status" value="1"/>
</dbReference>
<evidence type="ECO:0000256" key="4">
    <source>
        <dbReference type="PROSITE-ProRule" id="PRU00169"/>
    </source>
</evidence>
<dbReference type="InterPro" id="IPR005467">
    <property type="entry name" value="His_kinase_dom"/>
</dbReference>
<dbReference type="InterPro" id="IPR001789">
    <property type="entry name" value="Sig_transdc_resp-reg_receiver"/>
</dbReference>
<dbReference type="InterPro" id="IPR003661">
    <property type="entry name" value="HisK_dim/P_dom"/>
</dbReference>
<dbReference type="PANTHER" id="PTHR43065:SF49">
    <property type="entry name" value="HISTIDINE KINASE"/>
    <property type="match status" value="1"/>
</dbReference>
<dbReference type="SUPFAM" id="SSF55874">
    <property type="entry name" value="ATPase domain of HSP90 chaperone/DNA topoisomerase II/histidine kinase"/>
    <property type="match status" value="1"/>
</dbReference>
<dbReference type="InterPro" id="IPR036097">
    <property type="entry name" value="HisK_dim/P_sf"/>
</dbReference>
<keyword evidence="6" id="KW-1133">Transmembrane helix</keyword>
<feature type="transmembrane region" description="Helical" evidence="6">
    <location>
        <begin position="182"/>
        <end position="205"/>
    </location>
</feature>
<evidence type="ECO:0000259" key="7">
    <source>
        <dbReference type="PROSITE" id="PS50109"/>
    </source>
</evidence>
<dbReference type="Proteomes" id="UP000223527">
    <property type="component" value="Unassembled WGS sequence"/>
</dbReference>
<evidence type="ECO:0000256" key="3">
    <source>
        <dbReference type="ARBA" id="ARBA00022553"/>
    </source>
</evidence>
<evidence type="ECO:0000256" key="5">
    <source>
        <dbReference type="SAM" id="MobiDB-lite"/>
    </source>
</evidence>
<evidence type="ECO:0000256" key="1">
    <source>
        <dbReference type="ARBA" id="ARBA00000085"/>
    </source>
</evidence>
<name>A0A2C7AEF8_9PROT</name>
<dbReference type="PRINTS" id="PR00344">
    <property type="entry name" value="BCTRLSENSOR"/>
</dbReference>
<dbReference type="SUPFAM" id="SSF55785">
    <property type="entry name" value="PYP-like sensor domain (PAS domain)"/>
    <property type="match status" value="1"/>
</dbReference>
<dbReference type="InterPro" id="IPR011006">
    <property type="entry name" value="CheY-like_superfamily"/>
</dbReference>
<accession>A0A2C7AEF8</accession>
<organism evidence="9 10">
    <name type="scientific">Teichococcus rhizosphaerae</name>
    <dbReference type="NCBI Taxonomy" id="1335062"/>
    <lineage>
        <taxon>Bacteria</taxon>
        <taxon>Pseudomonadati</taxon>
        <taxon>Pseudomonadota</taxon>
        <taxon>Alphaproteobacteria</taxon>
        <taxon>Acetobacterales</taxon>
        <taxon>Roseomonadaceae</taxon>
        <taxon>Roseomonas</taxon>
    </lineage>
</organism>
<dbReference type="Gene3D" id="3.30.450.20">
    <property type="entry name" value="PAS domain"/>
    <property type="match status" value="1"/>
</dbReference>
<dbReference type="OrthoDB" id="9796100at2"/>
<dbReference type="CDD" id="cd16919">
    <property type="entry name" value="HATPase_CckA-like"/>
    <property type="match status" value="1"/>
</dbReference>
<dbReference type="PROSITE" id="PS50109">
    <property type="entry name" value="HIS_KIN"/>
    <property type="match status" value="1"/>
</dbReference>
<keyword evidence="10" id="KW-1185">Reference proteome</keyword>
<keyword evidence="3 4" id="KW-0597">Phosphoprotein</keyword>
<keyword evidence="6" id="KW-0812">Transmembrane</keyword>
<dbReference type="Pfam" id="PF12860">
    <property type="entry name" value="PAS_7"/>
    <property type="match status" value="1"/>
</dbReference>
<feature type="domain" description="Response regulatory" evidence="8">
    <location>
        <begin position="760"/>
        <end position="875"/>
    </location>
</feature>
<gene>
    <name evidence="9" type="ORF">CR162_03805</name>
</gene>
<dbReference type="SMART" id="SM00388">
    <property type="entry name" value="HisKA"/>
    <property type="match status" value="1"/>
</dbReference>
<dbReference type="InterPro" id="IPR035965">
    <property type="entry name" value="PAS-like_dom_sf"/>
</dbReference>
<comment type="catalytic activity">
    <reaction evidence="1">
        <text>ATP + protein L-histidine = ADP + protein N-phospho-L-histidine.</text>
        <dbReference type="EC" id="2.7.13.3"/>
    </reaction>
</comment>
<evidence type="ECO:0000256" key="6">
    <source>
        <dbReference type="SAM" id="Phobius"/>
    </source>
</evidence>
<dbReference type="Pfam" id="PF00512">
    <property type="entry name" value="HisKA"/>
    <property type="match status" value="1"/>
</dbReference>
<evidence type="ECO:0000259" key="8">
    <source>
        <dbReference type="PROSITE" id="PS50110"/>
    </source>
</evidence>
<proteinExistence type="predicted"/>
<dbReference type="SUPFAM" id="SSF52172">
    <property type="entry name" value="CheY-like"/>
    <property type="match status" value="2"/>
</dbReference>
<dbReference type="CDD" id="cd19410">
    <property type="entry name" value="HK9-like_sensor"/>
    <property type="match status" value="1"/>
</dbReference>
<dbReference type="InterPro" id="IPR004358">
    <property type="entry name" value="Sig_transdc_His_kin-like_C"/>
</dbReference>
<dbReference type="SMART" id="SM00387">
    <property type="entry name" value="HATPase_c"/>
    <property type="match status" value="1"/>
</dbReference>
<feature type="domain" description="Histidine kinase" evidence="7">
    <location>
        <begin position="352"/>
        <end position="575"/>
    </location>
</feature>
<sequence>MRLRRRLPVLFLAVTLLTVSMGVLLTVHVNARLRENRQAVWQSFRIAEAARVLLSDMQEAETGQHGFVLTERGSYLAPYEVALARIPQSLAQLAALVADNPAQRAQVRALEELIGVKLRELARSVAAAREHGAAAGRAMLHTETGREATRSIHALVNTLLADQSQTLSEHIAEANREEDSNVLLALIGFAVALTVILGGAVVLIYGNGRLRRAEAAVAQKSAVLQATLDNIHDGVVAFDARGILAACNRRLFDLLGFPHALARPGTPLSAFLAIDRRREQPVLAAPGAAPGPGGGSQHMTLLHAGAELEIYRNPMPDGGFVVSCIDVTRRAQAEAILRQSQKMEAIGQLTGGVAHDFNNLLQVITANLDLLGREIGEAEKPRRHLRNALSGAERGARLTAQLLAFARRQPLDPKVVNAGRLVQEMIDLLRRTLGERVAVEAVVEEGLWNTRIDPSQVENALLNLAINARDAMPEGGRLTIEVTNAFLDETGPGGHLEVEPGQYVVLAVSDTGVGMPPEVMARVFEPFFTTKPEGHGTGLGLSQVYGFVKQSGGHVRIYSEPGQGTTVKLYLPRSLQAEETIGGPPAGPVVGGSETILVVEDDAEVRNAVVDMLREMGYRVLRAEDAEAALTVLSSGVRVDLLFTDVVMPGPLRARELARRAQAMLPGLKVLFTSGYTADAMIHHGKLDTGVQLLSKPYRRDDLARQVRRLLDAPGPATASAPPAEVPAVRAAPAAPPAFPPGGQLGSVQEDEGRWPEGSVALIVEDDPLIRMNLAQMTEILGFQPAEAERAEKALAWLRDNPAPAVMLTDLTLPGMDGIALAVEARRIHPRLPVLLVTGHSEAAVTVPPELRPGPGFLGKPFAMLQLEKALLALWRQGVTQ</sequence>
<dbReference type="RefSeq" id="WP_099094189.1">
    <property type="nucleotide sequence ID" value="NZ_PDNU01000003.1"/>
</dbReference>
<comment type="caution">
    <text evidence="9">The sequence shown here is derived from an EMBL/GenBank/DDBJ whole genome shotgun (WGS) entry which is preliminary data.</text>
</comment>
<dbReference type="Pfam" id="PF02518">
    <property type="entry name" value="HATPase_c"/>
    <property type="match status" value="1"/>
</dbReference>
<feature type="region of interest" description="Disordered" evidence="5">
    <location>
        <begin position="732"/>
        <end position="751"/>
    </location>
</feature>
<dbReference type="PANTHER" id="PTHR43065">
    <property type="entry name" value="SENSOR HISTIDINE KINASE"/>
    <property type="match status" value="1"/>
</dbReference>
<feature type="domain" description="Response regulatory" evidence="8">
    <location>
        <begin position="595"/>
        <end position="711"/>
    </location>
</feature>
<keyword evidence="9" id="KW-0808">Transferase</keyword>
<evidence type="ECO:0000313" key="10">
    <source>
        <dbReference type="Proteomes" id="UP000223527"/>
    </source>
</evidence>
<protein>
    <recommendedName>
        <fullName evidence="2">histidine kinase</fullName>
        <ecNumber evidence="2">2.7.13.3</ecNumber>
    </recommendedName>
</protein>
<dbReference type="SUPFAM" id="SSF47384">
    <property type="entry name" value="Homodimeric domain of signal transducing histidine kinase"/>
    <property type="match status" value="1"/>
</dbReference>
<dbReference type="Pfam" id="PF00072">
    <property type="entry name" value="Response_reg"/>
    <property type="match status" value="2"/>
</dbReference>
<dbReference type="EC" id="2.7.13.3" evidence="2"/>
<dbReference type="AlphaFoldDB" id="A0A2C7AEF8"/>
<dbReference type="PROSITE" id="PS50110">
    <property type="entry name" value="RESPONSE_REGULATORY"/>
    <property type="match status" value="2"/>
</dbReference>
<dbReference type="EMBL" id="PDNU01000003">
    <property type="protein sequence ID" value="PHK96459.1"/>
    <property type="molecule type" value="Genomic_DNA"/>
</dbReference>
<dbReference type="InterPro" id="IPR036890">
    <property type="entry name" value="HATPase_C_sf"/>
</dbReference>
<reference evidence="9 10" key="1">
    <citation type="submission" date="2017-10" db="EMBL/GenBank/DDBJ databases">
        <authorList>
            <person name="Banno H."/>
            <person name="Chua N.-H."/>
        </authorList>
    </citation>
    <scope>NUCLEOTIDE SEQUENCE [LARGE SCALE GENOMIC DNA]</scope>
    <source>
        <strain evidence="9 10">YW11</strain>
    </source>
</reference>
<dbReference type="InterPro" id="IPR007891">
    <property type="entry name" value="CHASE3"/>
</dbReference>
<feature type="modified residue" description="4-aspartylphosphate" evidence="4">
    <location>
        <position position="810"/>
    </location>
</feature>
<keyword evidence="6" id="KW-0472">Membrane</keyword>
<dbReference type="Gene3D" id="3.30.565.10">
    <property type="entry name" value="Histidine kinase-like ATPase, C-terminal domain"/>
    <property type="match status" value="1"/>
</dbReference>
<dbReference type="SMART" id="SM00448">
    <property type="entry name" value="REC"/>
    <property type="match status" value="2"/>
</dbReference>
<dbReference type="InterPro" id="IPR003594">
    <property type="entry name" value="HATPase_dom"/>
</dbReference>
<keyword evidence="9" id="KW-0418">Kinase</keyword>